<dbReference type="Gene3D" id="3.40.50.510">
    <property type="entry name" value="Phosphotransferase system, mannose-type IIA component"/>
    <property type="match status" value="1"/>
</dbReference>
<evidence type="ECO:0000256" key="2">
    <source>
        <dbReference type="ARBA" id="ARBA00022741"/>
    </source>
</evidence>
<dbReference type="GO" id="GO:0009401">
    <property type="term" value="P:phosphoenolpyruvate-dependent sugar phosphotransferase system"/>
    <property type="evidence" value="ECO:0007669"/>
    <property type="project" value="InterPro"/>
</dbReference>
<evidence type="ECO:0000259" key="5">
    <source>
        <dbReference type="PROSITE" id="PS50045"/>
    </source>
</evidence>
<proteinExistence type="predicted"/>
<evidence type="ECO:0000259" key="7">
    <source>
        <dbReference type="PROSITE" id="PS51372"/>
    </source>
</evidence>
<dbReference type="InterPro" id="IPR027417">
    <property type="entry name" value="P-loop_NTPase"/>
</dbReference>
<keyword evidence="3" id="KW-0067">ATP-binding</keyword>
<dbReference type="SUPFAM" id="SSF52540">
    <property type="entry name" value="P-loop containing nucleoside triphosphate hydrolases"/>
    <property type="match status" value="1"/>
</dbReference>
<evidence type="ECO:0000313" key="9">
    <source>
        <dbReference type="Proteomes" id="UP000092714"/>
    </source>
</evidence>
<name>A0A1B8RPY5_9CLOT</name>
<dbReference type="OrthoDB" id="9765164at2"/>
<dbReference type="PROSITE" id="PS51096">
    <property type="entry name" value="PTS_EIIA_TYPE_4"/>
    <property type="match status" value="1"/>
</dbReference>
<dbReference type="InterPro" id="IPR036662">
    <property type="entry name" value="PTS_EIIA_man-typ_sf"/>
</dbReference>
<dbReference type="SUPFAM" id="SSF53062">
    <property type="entry name" value="PTS system fructose IIA component-like"/>
    <property type="match status" value="1"/>
</dbReference>
<dbReference type="GO" id="GO:0005524">
    <property type="term" value="F:ATP binding"/>
    <property type="evidence" value="ECO:0007669"/>
    <property type="project" value="UniProtKB-KW"/>
</dbReference>
<evidence type="ECO:0000256" key="4">
    <source>
        <dbReference type="SAM" id="Coils"/>
    </source>
</evidence>
<dbReference type="Gene3D" id="3.40.50.300">
    <property type="entry name" value="P-loop containing nucleotide triphosphate hydrolases"/>
    <property type="match status" value="1"/>
</dbReference>
<dbReference type="SMART" id="SM00382">
    <property type="entry name" value="AAA"/>
    <property type="match status" value="1"/>
</dbReference>
<sequence>MREKTSEDSIYNFITNVCREQERKNGIITGCDTNYIAEGMKLKRSNVSAVLNKLCREEKLIKIKGKPVIYKITEESLIENKLDKIHVDEVSVFDELIGSEESLKGCILQAKAAIMYPPRGLHTLLLGETGVGKTLFAETIYKYAKSTKVLDEEAPFISFNCADYANNPQLLLSYLFGVKKGTYTGANEDREGIVEKANGGILFLDEIHRLPPEGQEVLFYLIDKGEYRPLGEVEKYKKVDLLIICATTEKKEKVLLSTFSRRIPMTIAIPSLTERTYKERFKLISESFYMEAKRVNREVVVTPEAIKSLLLYNCTGNVGQLMNDIQLGCANAFLSSMVNRNKEIVVDINQFPNHVKMGILNYKSNKKEIDKIVIEKSLFKFTRDREKPIETIRESEDSLITLYNNLENRMEQLKNRGLNKNDIYMIMSMDIDKYFKNYIYKISTDINKEEISKIVDGVLIKMVEDFMECVGIRLKRVFTKQIFYSLCLHISTSIERIKQGRFIVNHKLQEIQTNHSKEFEICLELAHNIEKVYEISIPKDEVAFITMFITEEYTNSNEYIDNKPRVLIAMHGESTATSMKNVVNRLLGSNNTYSYDMDLDKSTKEAYEEIKEIVRNIDEGSGVILLVDMGSLDRFGDLIYSETGIKVKVINMVSTLIAIEVARKALINNDIEEIYRETIDNIKYTFSYDDTNYNRHEYKKENIIVTLCITGEGAAVKLKSMIENNKVVNDKNIDIYAMSILDREDMLIKIKRLSNEKNIIAIVGSINPDIYGIPFVPSSELFSNKGFNKIEKLIDMESSKFTSVNKDKDDAEDMCGKIIEAFKGEIKTYDLASTKDELIQFIYNVEEKFGLTLNLDTIVGAIMHMISSIDRIKLGEHVEKYIDIDKLSIDKEEISKIKEILKPIEKKCDMEFVDDEIYYVYTLIKNL</sequence>
<keyword evidence="2" id="KW-0547">Nucleotide-binding</keyword>
<keyword evidence="1" id="KW-0808">Transferase</keyword>
<dbReference type="Proteomes" id="UP000092714">
    <property type="component" value="Unassembled WGS sequence"/>
</dbReference>
<dbReference type="InterPro" id="IPR004701">
    <property type="entry name" value="PTS_EIIA_man-typ"/>
</dbReference>
<feature type="coiled-coil region" evidence="4">
    <location>
        <begin position="396"/>
        <end position="423"/>
    </location>
</feature>
<dbReference type="InterPro" id="IPR025943">
    <property type="entry name" value="Sigma_54_int_dom_ATP-bd_2"/>
</dbReference>
<accession>A0A1B8RPY5</accession>
<feature type="domain" description="PRD" evidence="7">
    <location>
        <begin position="829"/>
        <end position="927"/>
    </location>
</feature>
<dbReference type="InterPro" id="IPR002078">
    <property type="entry name" value="Sigma_54_int"/>
</dbReference>
<dbReference type="Pfam" id="PF00874">
    <property type="entry name" value="PRD"/>
    <property type="match status" value="2"/>
</dbReference>
<evidence type="ECO:0000256" key="1">
    <source>
        <dbReference type="ARBA" id="ARBA00022679"/>
    </source>
</evidence>
<protein>
    <submittedName>
        <fullName evidence="8">Uncharacterized protein</fullName>
    </submittedName>
</protein>
<dbReference type="GO" id="GO:0016020">
    <property type="term" value="C:membrane"/>
    <property type="evidence" value="ECO:0007669"/>
    <property type="project" value="InterPro"/>
</dbReference>
<keyword evidence="9" id="KW-1185">Reference proteome</keyword>
<comment type="caution">
    <text evidence="8">The sequence shown here is derived from an EMBL/GenBank/DDBJ whole genome shotgun (WGS) entry which is preliminary data.</text>
</comment>
<dbReference type="PROSITE" id="PS00676">
    <property type="entry name" value="SIGMA54_INTERACT_2"/>
    <property type="match status" value="1"/>
</dbReference>
<dbReference type="RefSeq" id="WP_065254563.1">
    <property type="nucleotide sequence ID" value="NZ_CAXSZC010000001.1"/>
</dbReference>
<feature type="domain" description="Sigma-54 factor interaction" evidence="5">
    <location>
        <begin position="96"/>
        <end position="330"/>
    </location>
</feature>
<feature type="domain" description="PRD" evidence="7">
    <location>
        <begin position="454"/>
        <end position="559"/>
    </location>
</feature>
<reference evidence="8 9" key="1">
    <citation type="submission" date="2016-06" db="EMBL/GenBank/DDBJ databases">
        <authorList>
            <person name="Kjaerup R.B."/>
            <person name="Dalgaard T.S."/>
            <person name="Juul-Madsen H.R."/>
        </authorList>
    </citation>
    <scope>NUCLEOTIDE SEQUENCE [LARGE SCALE GENOMIC DNA]</scope>
    <source>
        <strain evidence="8 9">373-A1</strain>
    </source>
</reference>
<organism evidence="8 9">
    <name type="scientific">Clostridium paraputrificum</name>
    <dbReference type="NCBI Taxonomy" id="29363"/>
    <lineage>
        <taxon>Bacteria</taxon>
        <taxon>Bacillati</taxon>
        <taxon>Bacillota</taxon>
        <taxon>Clostridia</taxon>
        <taxon>Eubacteriales</taxon>
        <taxon>Clostridiaceae</taxon>
        <taxon>Clostridium</taxon>
    </lineage>
</organism>
<evidence type="ECO:0000313" key="8">
    <source>
        <dbReference type="EMBL" id="OBY10892.1"/>
    </source>
</evidence>
<dbReference type="PROSITE" id="PS51372">
    <property type="entry name" value="PRD_2"/>
    <property type="match status" value="2"/>
</dbReference>
<dbReference type="eggNOG" id="COG1221">
    <property type="taxonomic scope" value="Bacteria"/>
</dbReference>
<dbReference type="PANTHER" id="PTHR32071">
    <property type="entry name" value="TRANSCRIPTIONAL REGULATORY PROTEIN"/>
    <property type="match status" value="1"/>
</dbReference>
<keyword evidence="4" id="KW-0175">Coiled coil</keyword>
<dbReference type="AlphaFoldDB" id="A0A1B8RPY5"/>
<dbReference type="PROSITE" id="PS50045">
    <property type="entry name" value="SIGMA54_INTERACT_4"/>
    <property type="match status" value="1"/>
</dbReference>
<gene>
    <name evidence="8" type="ORF">CP373A1_10370</name>
</gene>
<evidence type="ECO:0000256" key="3">
    <source>
        <dbReference type="ARBA" id="ARBA00022840"/>
    </source>
</evidence>
<evidence type="ECO:0000259" key="6">
    <source>
        <dbReference type="PROSITE" id="PS51096"/>
    </source>
</evidence>
<dbReference type="CDD" id="cd00009">
    <property type="entry name" value="AAA"/>
    <property type="match status" value="1"/>
</dbReference>
<dbReference type="GO" id="GO:0016740">
    <property type="term" value="F:transferase activity"/>
    <property type="evidence" value="ECO:0007669"/>
    <property type="project" value="UniProtKB-KW"/>
</dbReference>
<dbReference type="InterPro" id="IPR036634">
    <property type="entry name" value="PRD_sf"/>
</dbReference>
<dbReference type="SUPFAM" id="SSF63520">
    <property type="entry name" value="PTS-regulatory domain, PRD"/>
    <property type="match status" value="2"/>
</dbReference>
<dbReference type="InterPro" id="IPR011608">
    <property type="entry name" value="PRD"/>
</dbReference>
<dbReference type="eggNOG" id="COG3933">
    <property type="taxonomic scope" value="Bacteria"/>
</dbReference>
<dbReference type="Gene3D" id="1.10.1790.10">
    <property type="entry name" value="PRD domain"/>
    <property type="match status" value="2"/>
</dbReference>
<dbReference type="Pfam" id="PF03610">
    <property type="entry name" value="EIIA-man"/>
    <property type="match status" value="1"/>
</dbReference>
<dbReference type="InterPro" id="IPR003593">
    <property type="entry name" value="AAA+_ATPase"/>
</dbReference>
<feature type="domain" description="PTS EIIA type-4" evidence="6">
    <location>
        <begin position="563"/>
        <end position="703"/>
    </location>
</feature>
<dbReference type="GO" id="GO:0006355">
    <property type="term" value="P:regulation of DNA-templated transcription"/>
    <property type="evidence" value="ECO:0007669"/>
    <property type="project" value="InterPro"/>
</dbReference>
<dbReference type="EMBL" id="MAPZ01000019">
    <property type="protein sequence ID" value="OBY10892.1"/>
    <property type="molecule type" value="Genomic_DNA"/>
</dbReference>
<dbReference type="PANTHER" id="PTHR32071:SF38">
    <property type="entry name" value="PSP OPERON TRANSCRIPTIONAL ACTIVATOR"/>
    <property type="match status" value="1"/>
</dbReference>
<dbReference type="Pfam" id="PF00158">
    <property type="entry name" value="Sigma54_activat"/>
    <property type="match status" value="1"/>
</dbReference>